<evidence type="ECO:0000256" key="7">
    <source>
        <dbReference type="PROSITE-ProRule" id="PRU00169"/>
    </source>
</evidence>
<dbReference type="Proteomes" id="UP000216024">
    <property type="component" value="Unassembled WGS sequence"/>
</dbReference>
<keyword evidence="2 7" id="KW-0597">Phosphoprotein</keyword>
<dbReference type="RefSeq" id="WP_095133941.1">
    <property type="nucleotide sequence ID" value="NZ_NIBG01000009.1"/>
</dbReference>
<dbReference type="GO" id="GO:0006355">
    <property type="term" value="P:regulation of DNA-templated transcription"/>
    <property type="evidence" value="ECO:0007669"/>
    <property type="project" value="InterPro"/>
</dbReference>
<dbReference type="InterPro" id="IPR011006">
    <property type="entry name" value="CheY-like_superfamily"/>
</dbReference>
<name>A0A267MI04_9FIRM</name>
<evidence type="ECO:0000256" key="4">
    <source>
        <dbReference type="ARBA" id="ARBA00023125"/>
    </source>
</evidence>
<dbReference type="FunFam" id="1.10.10.10:FF:000153">
    <property type="entry name" value="LuxR family transcriptional regulator"/>
    <property type="match status" value="1"/>
</dbReference>
<dbReference type="SUPFAM" id="SSF46894">
    <property type="entry name" value="C-terminal effector domain of the bipartite response regulators"/>
    <property type="match status" value="1"/>
</dbReference>
<dbReference type="AlphaFoldDB" id="A0A267MI04"/>
<dbReference type="SUPFAM" id="SSF52172">
    <property type="entry name" value="CheY-like"/>
    <property type="match status" value="1"/>
</dbReference>
<dbReference type="EMBL" id="NIBG01000009">
    <property type="protein sequence ID" value="PAB59211.1"/>
    <property type="molecule type" value="Genomic_DNA"/>
</dbReference>
<evidence type="ECO:0000256" key="6">
    <source>
        <dbReference type="ARBA" id="ARBA00024867"/>
    </source>
</evidence>
<evidence type="ECO:0000259" key="8">
    <source>
        <dbReference type="PROSITE" id="PS50043"/>
    </source>
</evidence>
<proteinExistence type="predicted"/>
<dbReference type="PANTHER" id="PTHR43214">
    <property type="entry name" value="TWO-COMPONENT RESPONSE REGULATOR"/>
    <property type="match status" value="1"/>
</dbReference>
<dbReference type="PRINTS" id="PR00038">
    <property type="entry name" value="HTHLUXR"/>
</dbReference>
<dbReference type="PROSITE" id="PS50110">
    <property type="entry name" value="RESPONSE_REGULATORY"/>
    <property type="match status" value="1"/>
</dbReference>
<dbReference type="GO" id="GO:0003677">
    <property type="term" value="F:DNA binding"/>
    <property type="evidence" value="ECO:0007669"/>
    <property type="project" value="UniProtKB-KW"/>
</dbReference>
<dbReference type="Gene3D" id="3.40.50.2300">
    <property type="match status" value="1"/>
</dbReference>
<dbReference type="PROSITE" id="PS00622">
    <property type="entry name" value="HTH_LUXR_1"/>
    <property type="match status" value="1"/>
</dbReference>
<keyword evidence="4 10" id="KW-0238">DNA-binding</keyword>
<evidence type="ECO:0000313" key="10">
    <source>
        <dbReference type="EMBL" id="PAB59211.1"/>
    </source>
</evidence>
<reference evidence="10 11" key="1">
    <citation type="submission" date="2017-06" db="EMBL/GenBank/DDBJ databases">
        <title>Draft genome sequence of anaerobic fermentative bacterium Anaeromicrobium sediminis DY2726D isolated from West Pacific Ocean sediments.</title>
        <authorList>
            <person name="Zeng X."/>
        </authorList>
    </citation>
    <scope>NUCLEOTIDE SEQUENCE [LARGE SCALE GENOMIC DNA]</scope>
    <source>
        <strain evidence="10 11">DY2726D</strain>
    </source>
</reference>
<feature type="domain" description="HTH luxR-type" evidence="8">
    <location>
        <begin position="146"/>
        <end position="211"/>
    </location>
</feature>
<keyword evidence="11" id="KW-1185">Reference proteome</keyword>
<dbReference type="InterPro" id="IPR058245">
    <property type="entry name" value="NreC/VraR/RcsB-like_REC"/>
</dbReference>
<dbReference type="Pfam" id="PF00196">
    <property type="entry name" value="GerE"/>
    <property type="match status" value="1"/>
</dbReference>
<evidence type="ECO:0000256" key="5">
    <source>
        <dbReference type="ARBA" id="ARBA00023163"/>
    </source>
</evidence>
<accession>A0A267MI04</accession>
<comment type="caution">
    <text evidence="10">The sequence shown here is derived from an EMBL/GenBank/DDBJ whole genome shotgun (WGS) entry which is preliminary data.</text>
</comment>
<evidence type="ECO:0000256" key="3">
    <source>
        <dbReference type="ARBA" id="ARBA00023015"/>
    </source>
</evidence>
<feature type="domain" description="Response regulatory" evidence="9">
    <location>
        <begin position="6"/>
        <end position="122"/>
    </location>
</feature>
<gene>
    <name evidence="10" type="ORF">CCE28_11880</name>
</gene>
<feature type="modified residue" description="4-aspartylphosphate" evidence="7">
    <location>
        <position position="57"/>
    </location>
</feature>
<dbReference type="CDD" id="cd17535">
    <property type="entry name" value="REC_NarL-like"/>
    <property type="match status" value="1"/>
</dbReference>
<dbReference type="GO" id="GO:0000160">
    <property type="term" value="P:phosphorelay signal transduction system"/>
    <property type="evidence" value="ECO:0007669"/>
    <property type="project" value="InterPro"/>
</dbReference>
<dbReference type="InterPro" id="IPR039420">
    <property type="entry name" value="WalR-like"/>
</dbReference>
<dbReference type="SMART" id="SM00448">
    <property type="entry name" value="REC"/>
    <property type="match status" value="1"/>
</dbReference>
<evidence type="ECO:0000259" key="9">
    <source>
        <dbReference type="PROSITE" id="PS50110"/>
    </source>
</evidence>
<organism evidence="10 11">
    <name type="scientific">Anaeromicrobium sediminis</name>
    <dbReference type="NCBI Taxonomy" id="1478221"/>
    <lineage>
        <taxon>Bacteria</taxon>
        <taxon>Bacillati</taxon>
        <taxon>Bacillota</taxon>
        <taxon>Clostridia</taxon>
        <taxon>Peptostreptococcales</taxon>
        <taxon>Thermotaleaceae</taxon>
        <taxon>Anaeromicrobium</taxon>
    </lineage>
</organism>
<sequence length="215" mass="24699">MKTKTNILIADDHALMREGLKQIIELENDMNVIGLAVDGEDAVSKVQKLKPDVVLLDINMPKMNGIQALRRLKDMGLDSKVIILTFHEEREYLFQTMNMGASGYMIKDTESDILVKAIRDVSKGYNYVHPSLAKVIHFKENDKKYEESKKNKLTRREYEVLELIADGKNNKEIAKDLFISEKTVKNHVSNIFKKLEVNDRTQAAIYAYKNNIKPI</sequence>
<dbReference type="CDD" id="cd06170">
    <property type="entry name" value="LuxR_C_like"/>
    <property type="match status" value="1"/>
</dbReference>
<dbReference type="PANTHER" id="PTHR43214:SF43">
    <property type="entry name" value="TWO-COMPONENT RESPONSE REGULATOR"/>
    <property type="match status" value="1"/>
</dbReference>
<evidence type="ECO:0000256" key="1">
    <source>
        <dbReference type="ARBA" id="ARBA00018672"/>
    </source>
</evidence>
<dbReference type="OrthoDB" id="9779069at2"/>
<comment type="function">
    <text evidence="6">May play the central regulatory role in sporulation. It may be an element of the effector pathway responsible for the activation of sporulation genes in response to nutritional stress. Spo0A may act in concert with spo0H (a sigma factor) to control the expression of some genes that are critical to the sporulation process.</text>
</comment>
<dbReference type="InterPro" id="IPR001789">
    <property type="entry name" value="Sig_transdc_resp-reg_receiver"/>
</dbReference>
<dbReference type="InterPro" id="IPR016032">
    <property type="entry name" value="Sig_transdc_resp-reg_C-effctor"/>
</dbReference>
<evidence type="ECO:0000313" key="11">
    <source>
        <dbReference type="Proteomes" id="UP000216024"/>
    </source>
</evidence>
<dbReference type="PROSITE" id="PS50043">
    <property type="entry name" value="HTH_LUXR_2"/>
    <property type="match status" value="1"/>
</dbReference>
<keyword evidence="3" id="KW-0805">Transcription regulation</keyword>
<keyword evidence="5" id="KW-0804">Transcription</keyword>
<dbReference type="Pfam" id="PF00072">
    <property type="entry name" value="Response_reg"/>
    <property type="match status" value="1"/>
</dbReference>
<evidence type="ECO:0000256" key="2">
    <source>
        <dbReference type="ARBA" id="ARBA00022553"/>
    </source>
</evidence>
<dbReference type="InterPro" id="IPR000792">
    <property type="entry name" value="Tscrpt_reg_LuxR_C"/>
</dbReference>
<dbReference type="SMART" id="SM00421">
    <property type="entry name" value="HTH_LUXR"/>
    <property type="match status" value="1"/>
</dbReference>
<protein>
    <recommendedName>
        <fullName evidence="1">Stage 0 sporulation protein A homolog</fullName>
    </recommendedName>
</protein>